<comment type="subcellular location">
    <subcellularLocation>
        <location evidence="1">Golgi apparatus membrane</location>
        <topology evidence="1">Single-pass type II membrane protein</topology>
    </subcellularLocation>
</comment>
<evidence type="ECO:0000256" key="3">
    <source>
        <dbReference type="ARBA" id="ARBA00022679"/>
    </source>
</evidence>
<dbReference type="PANTHER" id="PTHR14647">
    <property type="entry name" value="GALACTOSE-3-O-SULFOTRANSFERASE"/>
    <property type="match status" value="1"/>
</dbReference>
<evidence type="ECO:0008006" key="12">
    <source>
        <dbReference type="Google" id="ProtNLM"/>
    </source>
</evidence>
<dbReference type="GO" id="GO:0009247">
    <property type="term" value="P:glycolipid biosynthetic process"/>
    <property type="evidence" value="ECO:0007669"/>
    <property type="project" value="InterPro"/>
</dbReference>
<keyword evidence="8" id="KW-0472">Membrane</keyword>
<gene>
    <name evidence="10" type="ORF">JYZ213_LOCUS32570</name>
</gene>
<evidence type="ECO:0000256" key="5">
    <source>
        <dbReference type="ARBA" id="ARBA00022968"/>
    </source>
</evidence>
<dbReference type="PANTHER" id="PTHR14647:SF87">
    <property type="entry name" value="PUTATIVE-RELATED"/>
    <property type="match status" value="1"/>
</dbReference>
<dbReference type="InterPro" id="IPR009729">
    <property type="entry name" value="Gal-3-0_sulfotransfrase"/>
</dbReference>
<name>A0A815E5H5_9BILA</name>
<keyword evidence="7" id="KW-0333">Golgi apparatus</keyword>
<dbReference type="EMBL" id="CAJNOG010000585">
    <property type="protein sequence ID" value="CAF1305756.1"/>
    <property type="molecule type" value="Genomic_DNA"/>
</dbReference>
<evidence type="ECO:0000256" key="6">
    <source>
        <dbReference type="ARBA" id="ARBA00022989"/>
    </source>
</evidence>
<keyword evidence="3" id="KW-0808">Transferase</keyword>
<evidence type="ECO:0000256" key="1">
    <source>
        <dbReference type="ARBA" id="ARBA00004323"/>
    </source>
</evidence>
<keyword evidence="6" id="KW-1133">Transmembrane helix</keyword>
<reference evidence="10" key="1">
    <citation type="submission" date="2021-02" db="EMBL/GenBank/DDBJ databases">
        <authorList>
            <person name="Nowell W R."/>
        </authorList>
    </citation>
    <scope>NUCLEOTIDE SEQUENCE</scope>
</reference>
<organism evidence="10 11">
    <name type="scientific">Adineta steineri</name>
    <dbReference type="NCBI Taxonomy" id="433720"/>
    <lineage>
        <taxon>Eukaryota</taxon>
        <taxon>Metazoa</taxon>
        <taxon>Spiralia</taxon>
        <taxon>Gnathifera</taxon>
        <taxon>Rotifera</taxon>
        <taxon>Eurotatoria</taxon>
        <taxon>Bdelloidea</taxon>
        <taxon>Adinetida</taxon>
        <taxon>Adinetidae</taxon>
        <taxon>Adineta</taxon>
    </lineage>
</organism>
<keyword evidence="4" id="KW-0812">Transmembrane</keyword>
<accession>A0A815E5H5</accession>
<dbReference type="Pfam" id="PF06990">
    <property type="entry name" value="Gal-3-0_sulfotr"/>
    <property type="match status" value="1"/>
</dbReference>
<evidence type="ECO:0000256" key="7">
    <source>
        <dbReference type="ARBA" id="ARBA00023034"/>
    </source>
</evidence>
<evidence type="ECO:0000256" key="2">
    <source>
        <dbReference type="ARBA" id="ARBA00008124"/>
    </source>
</evidence>
<evidence type="ECO:0000313" key="10">
    <source>
        <dbReference type="EMBL" id="CAF1305756.1"/>
    </source>
</evidence>
<dbReference type="GO" id="GO:0000139">
    <property type="term" value="C:Golgi membrane"/>
    <property type="evidence" value="ECO:0007669"/>
    <property type="project" value="UniProtKB-SubCell"/>
</dbReference>
<dbReference type="AlphaFoldDB" id="A0A815E5H5"/>
<keyword evidence="9" id="KW-0325">Glycoprotein</keyword>
<keyword evidence="5" id="KW-0735">Signal-anchor</keyword>
<dbReference type="SUPFAM" id="SSF52540">
    <property type="entry name" value="P-loop containing nucleoside triphosphate hydrolases"/>
    <property type="match status" value="1"/>
</dbReference>
<comment type="similarity">
    <text evidence="2">Belongs to the galactose-3-O-sulfotransferase family.</text>
</comment>
<evidence type="ECO:0000256" key="9">
    <source>
        <dbReference type="ARBA" id="ARBA00023180"/>
    </source>
</evidence>
<dbReference type="GO" id="GO:0001733">
    <property type="term" value="F:galactosylceramide sulfotransferase activity"/>
    <property type="evidence" value="ECO:0007669"/>
    <property type="project" value="InterPro"/>
</dbReference>
<dbReference type="Gene3D" id="3.40.50.300">
    <property type="entry name" value="P-loop containing nucleotide triphosphate hydrolases"/>
    <property type="match status" value="1"/>
</dbReference>
<comment type="caution">
    <text evidence="10">The sequence shown here is derived from an EMBL/GenBank/DDBJ whole genome shotgun (WGS) entry which is preliminary data.</text>
</comment>
<sequence>MKGKETKKPLVTFYIPNVVFQSLTLKTNSGHSKVKIRRNVVFKLSTKVKSDRPVKLLTKKNCKPQQNILFLKTHKTGSSTVQNIFLRYGDNNNLTLVIPEKSNYFGYPRHFNRRMLHSKYRQNSSKIQNNIFAHHARYHYKEMKSIMPRNTIFITILRDPVVLIESLFSYYNLKKIYNETSSISFLKNAFSTSLNISAYHATSSQRFLGRFGRNQMSFDLGFSVENFDNLKMIREFIEAIDSQFHLVMIADRMDESLILLQHTLCWKMEDVIVFRHNARRTSEFTSLPKDLQENIRIFSIADVLLYNYFSDKLNRLIEKFGKRRMKMEIAALQNATKSIYRQCVHKEPFKDMIVYYNKNQTIDKKCQDFIISELSYTDLLREEQNKRYRFI</sequence>
<protein>
    <recommendedName>
        <fullName evidence="12">Galactosylceramide sulfotransferase-like</fullName>
    </recommendedName>
</protein>
<dbReference type="Proteomes" id="UP000663845">
    <property type="component" value="Unassembled WGS sequence"/>
</dbReference>
<dbReference type="InterPro" id="IPR027417">
    <property type="entry name" value="P-loop_NTPase"/>
</dbReference>
<evidence type="ECO:0000313" key="11">
    <source>
        <dbReference type="Proteomes" id="UP000663845"/>
    </source>
</evidence>
<evidence type="ECO:0000256" key="4">
    <source>
        <dbReference type="ARBA" id="ARBA00022692"/>
    </source>
</evidence>
<evidence type="ECO:0000256" key="8">
    <source>
        <dbReference type="ARBA" id="ARBA00023136"/>
    </source>
</evidence>
<proteinExistence type="inferred from homology"/>